<feature type="signal peptide" evidence="1">
    <location>
        <begin position="1"/>
        <end position="28"/>
    </location>
</feature>
<accession>A0ABD0XCC4</accession>
<feature type="chain" id="PRO_5044889419" evidence="1">
    <location>
        <begin position="29"/>
        <end position="64"/>
    </location>
</feature>
<sequence length="64" mass="6937">MTTCGTLVKIWTAAVVIAALSWTGTAVGQKIVSCCEQVTSKEVTEPITGYWIQKYNKPCVKAVM</sequence>
<comment type="caution">
    <text evidence="2">The sequence shown here is derived from an EMBL/GenBank/DDBJ whole genome shotgun (WGS) entry which is preliminary data.</text>
</comment>
<dbReference type="AlphaFoldDB" id="A0ABD0XCC4"/>
<dbReference type="Proteomes" id="UP001557470">
    <property type="component" value="Unassembled WGS sequence"/>
</dbReference>
<dbReference type="EMBL" id="JAGEUA010000002">
    <property type="protein sequence ID" value="KAL1006573.1"/>
    <property type="molecule type" value="Genomic_DNA"/>
</dbReference>
<name>A0ABD0XCC4_UMBPY</name>
<evidence type="ECO:0000313" key="2">
    <source>
        <dbReference type="EMBL" id="KAL1006573.1"/>
    </source>
</evidence>
<organism evidence="2 3">
    <name type="scientific">Umbra pygmaea</name>
    <name type="common">Eastern mudminnow</name>
    <dbReference type="NCBI Taxonomy" id="75934"/>
    <lineage>
        <taxon>Eukaryota</taxon>
        <taxon>Metazoa</taxon>
        <taxon>Chordata</taxon>
        <taxon>Craniata</taxon>
        <taxon>Vertebrata</taxon>
        <taxon>Euteleostomi</taxon>
        <taxon>Actinopterygii</taxon>
        <taxon>Neopterygii</taxon>
        <taxon>Teleostei</taxon>
        <taxon>Protacanthopterygii</taxon>
        <taxon>Esociformes</taxon>
        <taxon>Umbridae</taxon>
        <taxon>Umbra</taxon>
    </lineage>
</organism>
<evidence type="ECO:0000256" key="1">
    <source>
        <dbReference type="SAM" id="SignalP"/>
    </source>
</evidence>
<proteinExistence type="predicted"/>
<protein>
    <submittedName>
        <fullName evidence="2">Uncharacterized protein</fullName>
    </submittedName>
</protein>
<gene>
    <name evidence="2" type="ORF">UPYG_G00073970</name>
</gene>
<keyword evidence="3" id="KW-1185">Reference proteome</keyword>
<reference evidence="2 3" key="1">
    <citation type="submission" date="2024-06" db="EMBL/GenBank/DDBJ databases">
        <authorList>
            <person name="Pan Q."/>
            <person name="Wen M."/>
            <person name="Jouanno E."/>
            <person name="Zahm M."/>
            <person name="Klopp C."/>
            <person name="Cabau C."/>
            <person name="Louis A."/>
            <person name="Berthelot C."/>
            <person name="Parey E."/>
            <person name="Roest Crollius H."/>
            <person name="Montfort J."/>
            <person name="Robinson-Rechavi M."/>
            <person name="Bouchez O."/>
            <person name="Lampietro C."/>
            <person name="Lopez Roques C."/>
            <person name="Donnadieu C."/>
            <person name="Postlethwait J."/>
            <person name="Bobe J."/>
            <person name="Verreycken H."/>
            <person name="Guiguen Y."/>
        </authorList>
    </citation>
    <scope>NUCLEOTIDE SEQUENCE [LARGE SCALE GENOMIC DNA]</scope>
    <source>
        <strain evidence="2">Up_M1</strain>
        <tissue evidence="2">Testis</tissue>
    </source>
</reference>
<keyword evidence="1" id="KW-0732">Signal</keyword>
<evidence type="ECO:0000313" key="3">
    <source>
        <dbReference type="Proteomes" id="UP001557470"/>
    </source>
</evidence>